<organism evidence="2 3">
    <name type="scientific">Diceros bicornis minor</name>
    <name type="common">South-central black rhinoceros</name>
    <dbReference type="NCBI Taxonomy" id="77932"/>
    <lineage>
        <taxon>Eukaryota</taxon>
        <taxon>Metazoa</taxon>
        <taxon>Chordata</taxon>
        <taxon>Craniata</taxon>
        <taxon>Vertebrata</taxon>
        <taxon>Euteleostomi</taxon>
        <taxon>Mammalia</taxon>
        <taxon>Eutheria</taxon>
        <taxon>Laurasiatheria</taxon>
        <taxon>Perissodactyla</taxon>
        <taxon>Rhinocerotidae</taxon>
        <taxon>Diceros</taxon>
    </lineage>
</organism>
<proteinExistence type="predicted"/>
<evidence type="ECO:0000313" key="3">
    <source>
        <dbReference type="Proteomes" id="UP000551758"/>
    </source>
</evidence>
<dbReference type="EMBL" id="JACDTQ010002674">
    <property type="protein sequence ID" value="KAF5916796.1"/>
    <property type="molecule type" value="Genomic_DNA"/>
</dbReference>
<feature type="compositionally biased region" description="Basic and acidic residues" evidence="1">
    <location>
        <begin position="82"/>
        <end position="93"/>
    </location>
</feature>
<gene>
    <name evidence="2" type="ORF">HPG69_012155</name>
</gene>
<dbReference type="AlphaFoldDB" id="A0A7J7EMX1"/>
<evidence type="ECO:0000313" key="2">
    <source>
        <dbReference type="EMBL" id="KAF5916796.1"/>
    </source>
</evidence>
<feature type="region of interest" description="Disordered" evidence="1">
    <location>
        <begin position="81"/>
        <end position="165"/>
    </location>
</feature>
<feature type="compositionally biased region" description="Low complexity" evidence="1">
    <location>
        <begin position="95"/>
        <end position="107"/>
    </location>
</feature>
<reference evidence="2 3" key="1">
    <citation type="journal article" date="2020" name="Mol. Biol. Evol.">
        <title>Interspecific Gene Flow and the Evolution of Specialization in Black and White Rhinoceros.</title>
        <authorList>
            <person name="Moodley Y."/>
            <person name="Westbury M.V."/>
            <person name="Russo I.M."/>
            <person name="Gopalakrishnan S."/>
            <person name="Rakotoarivelo A."/>
            <person name="Olsen R.A."/>
            <person name="Prost S."/>
            <person name="Tunstall T."/>
            <person name="Ryder O.A."/>
            <person name="Dalen L."/>
            <person name="Bruford M.W."/>
        </authorList>
    </citation>
    <scope>NUCLEOTIDE SEQUENCE [LARGE SCALE GENOMIC DNA]</scope>
    <source>
        <strain evidence="2">SBR-YM</strain>
        <tissue evidence="2">Skin</tissue>
    </source>
</reference>
<sequence length="193" mass="22014">MPENVEQNVHQWNKDQINLSPKLVLPGNIMKTELSIEMHKEEKEERKANRRKKLMSISRREGAKSFNLTVDVHLTLFRQNKMSKDSEREESYNKSEMSMCESSSSGGDSDDLYLPSPNTCQYSQNLTSKSHGSPVTRSGSRRALIWRVPSQKTPTSAPPNTNQSPHLSLKAITYVSFSSVVKIRKLLFDSRKE</sequence>
<feature type="compositionally biased region" description="Polar residues" evidence="1">
    <location>
        <begin position="150"/>
        <end position="165"/>
    </location>
</feature>
<evidence type="ECO:0000256" key="1">
    <source>
        <dbReference type="SAM" id="MobiDB-lite"/>
    </source>
</evidence>
<dbReference type="Proteomes" id="UP000551758">
    <property type="component" value="Unassembled WGS sequence"/>
</dbReference>
<name>A0A7J7EMX1_DICBM</name>
<feature type="compositionally biased region" description="Polar residues" evidence="1">
    <location>
        <begin position="116"/>
        <end position="138"/>
    </location>
</feature>
<accession>A0A7J7EMX1</accession>
<protein>
    <submittedName>
        <fullName evidence="2">Uncharacterized protein</fullName>
    </submittedName>
</protein>
<comment type="caution">
    <text evidence="2">The sequence shown here is derived from an EMBL/GenBank/DDBJ whole genome shotgun (WGS) entry which is preliminary data.</text>
</comment>
<keyword evidence="3" id="KW-1185">Reference proteome</keyword>